<keyword evidence="4" id="KW-1185">Reference proteome</keyword>
<dbReference type="Proteomes" id="UP000039865">
    <property type="component" value="Unassembled WGS sequence"/>
</dbReference>
<dbReference type="OrthoDB" id="297234at2759"/>
<evidence type="ECO:0000313" key="3">
    <source>
        <dbReference type="EMBL" id="CDW87176.1"/>
    </source>
</evidence>
<protein>
    <recommendedName>
        <fullName evidence="5">Transmembrane protein</fullName>
    </recommendedName>
</protein>
<dbReference type="AlphaFoldDB" id="A0A078AYG5"/>
<reference evidence="3 4" key="1">
    <citation type="submission" date="2014-06" db="EMBL/GenBank/DDBJ databases">
        <authorList>
            <person name="Swart Estienne"/>
        </authorList>
    </citation>
    <scope>NUCLEOTIDE SEQUENCE [LARGE SCALE GENOMIC DNA]</scope>
    <source>
        <strain evidence="3 4">130c</strain>
    </source>
</reference>
<keyword evidence="2" id="KW-0812">Transmembrane</keyword>
<organism evidence="3 4">
    <name type="scientific">Stylonychia lemnae</name>
    <name type="common">Ciliate</name>
    <dbReference type="NCBI Taxonomy" id="5949"/>
    <lineage>
        <taxon>Eukaryota</taxon>
        <taxon>Sar</taxon>
        <taxon>Alveolata</taxon>
        <taxon>Ciliophora</taxon>
        <taxon>Intramacronucleata</taxon>
        <taxon>Spirotrichea</taxon>
        <taxon>Stichotrichia</taxon>
        <taxon>Sporadotrichida</taxon>
        <taxon>Oxytrichidae</taxon>
        <taxon>Stylonychinae</taxon>
        <taxon>Stylonychia</taxon>
    </lineage>
</organism>
<dbReference type="PANTHER" id="PTHR31398:SF0">
    <property type="entry name" value="MEIOTIC NUCLEAR DIVISION PROTEIN 1 HOMOLOG"/>
    <property type="match status" value="1"/>
</dbReference>
<dbReference type="GO" id="GO:0007131">
    <property type="term" value="P:reciprocal meiotic recombination"/>
    <property type="evidence" value="ECO:0007669"/>
    <property type="project" value="TreeGrafter"/>
</dbReference>
<evidence type="ECO:0000313" key="4">
    <source>
        <dbReference type="Proteomes" id="UP000039865"/>
    </source>
</evidence>
<feature type="transmembrane region" description="Helical" evidence="2">
    <location>
        <begin position="330"/>
        <end position="352"/>
    </location>
</feature>
<feature type="region of interest" description="Disordered" evidence="1">
    <location>
        <begin position="609"/>
        <end position="638"/>
    </location>
</feature>
<proteinExistence type="predicted"/>
<keyword evidence="2" id="KW-1133">Transmembrane helix</keyword>
<evidence type="ECO:0008006" key="5">
    <source>
        <dbReference type="Google" id="ProtNLM"/>
    </source>
</evidence>
<sequence length="638" mass="74914">MLSSSLNYIRSFDIYGHQVKILYKGEDTKKTLVGSILSIVSIGLMAWYFVTQLQDIIENKSSVKQTQNPIEPAKALINITSSNFDAAFMFYNSKQNYDYVEMQQYMQINTYFKRDGFYYDEYNEEIRAMNEIVTTPFEKCDKDRMFNSTVFQNYMQYRNDGIFYCYNKDLNQKLEGSDNTLRFEITKCEQKTLSKDYPQLQCVTDQNELQQFFENLQVLVFSSQQYFDVDEFEADPIKFMIDVEKATISPKGRTSLTYDMLLNKVSGSDNKLHENLNQFEKSFISTKIRGTKTSDIQKDDDSYEVLFDVIFKVQNELRTIERQANNFVQALSNVGGLSGIIFGLIAILIAPLQEFFFYQSLLKSSFLVEQSKIKKEEDKLETDDSQNSDKVQIKEQIKKKDFNTYLRLIVKLKDRVKFYYPLGLAIKQWFQQIFRCCCKRRRYQKELYELGKDVIEKQLDVQTIIQDLRSFKMINNVLLSKFQRQLIPYFKRYLLTQKLERVQIKEAIKEIKDKKPQDDQKADQVTQLMIELFGNSKNPQSVYNDLVIDRVFLDKEDNLKDLKTQLFTGILRKFIGLNLDNNYDDQRDIFGIYEPPALGIAIHDQDNQENLNATDGNNQTAGNPLDKDDGTRTQDRMQ</sequence>
<name>A0A078AYG5_STYLE</name>
<feature type="compositionally biased region" description="Polar residues" evidence="1">
    <location>
        <begin position="609"/>
        <end position="622"/>
    </location>
</feature>
<feature type="compositionally biased region" description="Basic and acidic residues" evidence="1">
    <location>
        <begin position="625"/>
        <end position="638"/>
    </location>
</feature>
<evidence type="ECO:0000256" key="1">
    <source>
        <dbReference type="SAM" id="MobiDB-lite"/>
    </source>
</evidence>
<gene>
    <name evidence="3" type="primary">Contig1414.g1550</name>
    <name evidence="3" type="ORF">STYLEM_16279</name>
</gene>
<dbReference type="GO" id="GO:0005634">
    <property type="term" value="C:nucleus"/>
    <property type="evidence" value="ECO:0007669"/>
    <property type="project" value="TreeGrafter"/>
</dbReference>
<evidence type="ECO:0000256" key="2">
    <source>
        <dbReference type="SAM" id="Phobius"/>
    </source>
</evidence>
<feature type="transmembrane region" description="Helical" evidence="2">
    <location>
        <begin position="32"/>
        <end position="50"/>
    </location>
</feature>
<keyword evidence="2" id="KW-0472">Membrane</keyword>
<dbReference type="PANTHER" id="PTHR31398">
    <property type="entry name" value="MEIOTIC NUCLEAR DIVISION PROTEIN 1 HOMOLOG"/>
    <property type="match status" value="1"/>
</dbReference>
<dbReference type="InParanoid" id="A0A078AYG5"/>
<accession>A0A078AYG5</accession>
<dbReference type="EMBL" id="CCKQ01015360">
    <property type="protein sequence ID" value="CDW87176.1"/>
    <property type="molecule type" value="Genomic_DNA"/>
</dbReference>